<dbReference type="GO" id="GO:0004356">
    <property type="term" value="F:glutamine synthetase activity"/>
    <property type="evidence" value="ECO:0007669"/>
    <property type="project" value="InterPro"/>
</dbReference>
<dbReference type="GO" id="GO:0006576">
    <property type="term" value="P:biogenic amine metabolic process"/>
    <property type="evidence" value="ECO:0007669"/>
    <property type="project" value="UniProtKB-ARBA"/>
</dbReference>
<dbReference type="GO" id="GO:0006542">
    <property type="term" value="P:glutamine biosynthetic process"/>
    <property type="evidence" value="ECO:0007669"/>
    <property type="project" value="InterPro"/>
</dbReference>
<dbReference type="AlphaFoldDB" id="A0A8H7VMC8"/>
<evidence type="ECO:0000313" key="10">
    <source>
        <dbReference type="Proteomes" id="UP000646827"/>
    </source>
</evidence>
<dbReference type="PROSITE" id="PS51987">
    <property type="entry name" value="GS_CATALYTIC"/>
    <property type="match status" value="1"/>
</dbReference>
<evidence type="ECO:0000313" key="9">
    <source>
        <dbReference type="EMBL" id="KAG2227991.1"/>
    </source>
</evidence>
<keyword evidence="3" id="KW-0436">Ligase</keyword>
<dbReference type="Proteomes" id="UP000646827">
    <property type="component" value="Unassembled WGS sequence"/>
</dbReference>
<keyword evidence="10" id="KW-1185">Reference proteome</keyword>
<dbReference type="EMBL" id="JAEPRB010000003">
    <property type="protein sequence ID" value="KAG2227991.1"/>
    <property type="molecule type" value="Genomic_DNA"/>
</dbReference>
<evidence type="ECO:0000256" key="3">
    <source>
        <dbReference type="ARBA" id="ARBA00022598"/>
    </source>
</evidence>
<organism evidence="9 10">
    <name type="scientific">Circinella minor</name>
    <dbReference type="NCBI Taxonomy" id="1195481"/>
    <lineage>
        <taxon>Eukaryota</taxon>
        <taxon>Fungi</taxon>
        <taxon>Fungi incertae sedis</taxon>
        <taxon>Mucoromycota</taxon>
        <taxon>Mucoromycotina</taxon>
        <taxon>Mucoromycetes</taxon>
        <taxon>Mucorales</taxon>
        <taxon>Lichtheimiaceae</taxon>
        <taxon>Circinella</taxon>
    </lineage>
</organism>
<evidence type="ECO:0000256" key="4">
    <source>
        <dbReference type="ARBA" id="ARBA00022741"/>
    </source>
</evidence>
<evidence type="ECO:0000256" key="7">
    <source>
        <dbReference type="RuleBase" id="RU000384"/>
    </source>
</evidence>
<dbReference type="InterPro" id="IPR036651">
    <property type="entry name" value="Gln_synt_N_sf"/>
</dbReference>
<dbReference type="Gene3D" id="3.30.590.10">
    <property type="entry name" value="Glutamine synthetase/guanido kinase, catalytic domain"/>
    <property type="match status" value="1"/>
</dbReference>
<evidence type="ECO:0000256" key="5">
    <source>
        <dbReference type="ARBA" id="ARBA00022840"/>
    </source>
</evidence>
<accession>A0A8H7VMC8</accession>
<keyword evidence="4" id="KW-0547">Nucleotide-binding</keyword>
<sequence length="479" mass="53990">MMTSFSKISKDDEKVTLDNIHEILKNDIKVKVAAVDIDGVLRGKLMHKEKLLQVVKSGFGLCSVIFGWDIQDKMYTTDVEFGGKDCHYFDLVATIDLTSFRRIPWEENTPFFLVHLTHPNTNLPLYCCPRVFLQSAVDTCEKDLNCTAYSGVEYEFFCFKENAESLEYKGFANPTPLTIGKFGYSLLRPAQNQDFYYRAFDWLHDFKVDVESWHTETGPGVFEAAIKYTDAKEAGDRACLFKTSMKQIALQHGFLACFMAKPYQDLSGCSGHIHFSLVDNKTGKNLFYPFDQDQQVSSVHPNVSKTLVYFLAGVLHGLPSILAILAPTVNSYKRLVANFYAPVSVSWGVENRLGAVRVIVPPTTSPNGTRLEMRVPGADMNPHLAIGAVLKCGIWGIKTNQTLPCGSWEEIKEGKGKEGQPLARTLQEAVADMDNKSSIARQVLGNEFVDHFVKTRKHEWGLWQNAVTDYELKRYMELV</sequence>
<comment type="caution">
    <text evidence="9">The sequence shown here is derived from an EMBL/GenBank/DDBJ whole genome shotgun (WGS) entry which is preliminary data.</text>
</comment>
<dbReference type="InterPro" id="IPR014746">
    <property type="entry name" value="Gln_synth/guanido_kin_cat_dom"/>
</dbReference>
<evidence type="ECO:0000259" key="8">
    <source>
        <dbReference type="PROSITE" id="PS51987"/>
    </source>
</evidence>
<reference evidence="9 10" key="1">
    <citation type="submission" date="2020-12" db="EMBL/GenBank/DDBJ databases">
        <title>Metabolic potential, ecology and presence of endohyphal bacteria is reflected in genomic diversity of Mucoromycotina.</title>
        <authorList>
            <person name="Muszewska A."/>
            <person name="Okrasinska A."/>
            <person name="Steczkiewicz K."/>
            <person name="Drgas O."/>
            <person name="Orlowska M."/>
            <person name="Perlinska-Lenart U."/>
            <person name="Aleksandrzak-Piekarczyk T."/>
            <person name="Szatraj K."/>
            <person name="Zielenkiewicz U."/>
            <person name="Pilsyk S."/>
            <person name="Malc E."/>
            <person name="Mieczkowski P."/>
            <person name="Kruszewska J.S."/>
            <person name="Biernat P."/>
            <person name="Pawlowska J."/>
        </authorList>
    </citation>
    <scope>NUCLEOTIDE SEQUENCE [LARGE SCALE GENOMIC DNA]</scope>
    <source>
        <strain evidence="9 10">CBS 142.35</strain>
    </source>
</reference>
<keyword evidence="5" id="KW-0067">ATP-binding</keyword>
<dbReference type="PANTHER" id="PTHR43785:SF12">
    <property type="entry name" value="TYPE-1 GLUTAMINE SYNTHETASE 2"/>
    <property type="match status" value="1"/>
</dbReference>
<comment type="similarity">
    <text evidence="1 6 7">Belongs to the glutamine synthetase family.</text>
</comment>
<dbReference type="Gene3D" id="3.10.20.70">
    <property type="entry name" value="Glutamine synthetase, N-terminal domain"/>
    <property type="match status" value="1"/>
</dbReference>
<evidence type="ECO:0000256" key="6">
    <source>
        <dbReference type="PROSITE-ProRule" id="PRU01331"/>
    </source>
</evidence>
<proteinExistence type="inferred from homology"/>
<name>A0A8H7VMC8_9FUNG</name>
<dbReference type="PANTHER" id="PTHR43785">
    <property type="entry name" value="GAMMA-GLUTAMYLPUTRESCINE SYNTHETASE"/>
    <property type="match status" value="1"/>
</dbReference>
<dbReference type="GO" id="GO:0005524">
    <property type="term" value="F:ATP binding"/>
    <property type="evidence" value="ECO:0007669"/>
    <property type="project" value="UniProtKB-KW"/>
</dbReference>
<dbReference type="Pfam" id="PF00120">
    <property type="entry name" value="Gln-synt_C"/>
    <property type="match status" value="1"/>
</dbReference>
<gene>
    <name evidence="9" type="ORF">INT45_012015</name>
</gene>
<protein>
    <recommendedName>
        <fullName evidence="2">Glutamine synthetase</fullName>
    </recommendedName>
</protein>
<dbReference type="InterPro" id="IPR008146">
    <property type="entry name" value="Gln_synth_cat_dom"/>
</dbReference>
<dbReference type="FunFam" id="3.30.590.10:FF:000005">
    <property type="entry name" value="Probable glutamine synthetase"/>
    <property type="match status" value="1"/>
</dbReference>
<evidence type="ECO:0000256" key="1">
    <source>
        <dbReference type="ARBA" id="ARBA00009897"/>
    </source>
</evidence>
<dbReference type="SMART" id="SM01230">
    <property type="entry name" value="Gln-synt_C"/>
    <property type="match status" value="1"/>
</dbReference>
<feature type="domain" description="GS catalytic" evidence="8">
    <location>
        <begin position="129"/>
        <end position="479"/>
    </location>
</feature>
<evidence type="ECO:0000256" key="2">
    <source>
        <dbReference type="ARBA" id="ARBA00021364"/>
    </source>
</evidence>
<dbReference type="SUPFAM" id="SSF55931">
    <property type="entry name" value="Glutamine synthetase/guanido kinase"/>
    <property type="match status" value="1"/>
</dbReference>
<dbReference type="OrthoDB" id="77835at2759"/>